<evidence type="ECO:0000313" key="1">
    <source>
        <dbReference type="EMBL" id="KAH7310688.1"/>
    </source>
</evidence>
<keyword evidence="2" id="KW-1185">Reference proteome</keyword>
<dbReference type="Proteomes" id="UP000813444">
    <property type="component" value="Unassembled WGS sequence"/>
</dbReference>
<organism evidence="1 2">
    <name type="scientific">Stachybotrys elegans</name>
    <dbReference type="NCBI Taxonomy" id="80388"/>
    <lineage>
        <taxon>Eukaryota</taxon>
        <taxon>Fungi</taxon>
        <taxon>Dikarya</taxon>
        <taxon>Ascomycota</taxon>
        <taxon>Pezizomycotina</taxon>
        <taxon>Sordariomycetes</taxon>
        <taxon>Hypocreomycetidae</taxon>
        <taxon>Hypocreales</taxon>
        <taxon>Stachybotryaceae</taxon>
        <taxon>Stachybotrys</taxon>
    </lineage>
</organism>
<dbReference type="OrthoDB" id="5422579at2759"/>
<protein>
    <recommendedName>
        <fullName evidence="3">F-box domain-containing protein</fullName>
    </recommendedName>
</protein>
<name>A0A8K0SK89_9HYPO</name>
<accession>A0A8K0SK89</accession>
<comment type="caution">
    <text evidence="1">The sequence shown here is derived from an EMBL/GenBank/DDBJ whole genome shotgun (WGS) entry which is preliminary data.</text>
</comment>
<reference evidence="1" key="1">
    <citation type="journal article" date="2021" name="Nat. Commun.">
        <title>Genetic determinants of endophytism in the Arabidopsis root mycobiome.</title>
        <authorList>
            <person name="Mesny F."/>
            <person name="Miyauchi S."/>
            <person name="Thiergart T."/>
            <person name="Pickel B."/>
            <person name="Atanasova L."/>
            <person name="Karlsson M."/>
            <person name="Huettel B."/>
            <person name="Barry K.W."/>
            <person name="Haridas S."/>
            <person name="Chen C."/>
            <person name="Bauer D."/>
            <person name="Andreopoulos W."/>
            <person name="Pangilinan J."/>
            <person name="LaButti K."/>
            <person name="Riley R."/>
            <person name="Lipzen A."/>
            <person name="Clum A."/>
            <person name="Drula E."/>
            <person name="Henrissat B."/>
            <person name="Kohler A."/>
            <person name="Grigoriev I.V."/>
            <person name="Martin F.M."/>
            <person name="Hacquard S."/>
        </authorList>
    </citation>
    <scope>NUCLEOTIDE SEQUENCE</scope>
    <source>
        <strain evidence="1">MPI-CAGE-CH-0235</strain>
    </source>
</reference>
<evidence type="ECO:0000313" key="2">
    <source>
        <dbReference type="Proteomes" id="UP000813444"/>
    </source>
</evidence>
<dbReference type="AlphaFoldDB" id="A0A8K0SK89"/>
<sequence>MADFPMAINSPAYTLLPYEVVAEVTAHLSNRDIKNLRLACRFFAASASLRLTRAFLSPNPLNIEVFLGIAAHEDFNKRITEIVVDDALLPVAGTIMDVNEVAFCLETGPNATGCENAYPPNWFHIVCHANIEQLLDVNGIDRGERWRVEQLPWREAWKVYVKLVEEQTEAIESGAFARAFDTGLASFPALKKVTISGATHGRTFNPLYNTPMIRAFPPHFNYPLPSGWIGDQIVRQTCPEWKEEGSSWIGFRTAMRALARNQFSLDRIVQLEIDGHDLNSGLNKNIFKHETSTAHNLEMVISGPQFTHLQLDFMLDGEEQGHECLTWMRSGPLPRALQNASSGLGLEHLVLRGNMPPRENYIWRPEQRRLPLEFLFTPKSLSRLQHFGLSGFWVRQDDVMQEVLQHLPPTIRTIELSCLEFMQGHYHGLLTSVYETSGWKERDIQPALKIHLRDPGGIAGRVLDIDREVEAFLYRDGENPFVMSTNGLNPVCSLKPGLGVIKDAFAKNVPMSSG</sequence>
<dbReference type="EMBL" id="JAGPNK010000012">
    <property type="protein sequence ID" value="KAH7310688.1"/>
    <property type="molecule type" value="Genomic_DNA"/>
</dbReference>
<gene>
    <name evidence="1" type="ORF">B0I35DRAFT_439538</name>
</gene>
<evidence type="ECO:0008006" key="3">
    <source>
        <dbReference type="Google" id="ProtNLM"/>
    </source>
</evidence>
<proteinExistence type="predicted"/>
<dbReference type="CDD" id="cd09917">
    <property type="entry name" value="F-box_SF"/>
    <property type="match status" value="1"/>
</dbReference>